<keyword evidence="1" id="KW-0472">Membrane</keyword>
<comment type="caution">
    <text evidence="2">The sequence shown here is derived from an EMBL/GenBank/DDBJ whole genome shotgun (WGS) entry which is preliminary data.</text>
</comment>
<sequence>MDDKDKSLLGDEYSYNILVIIVMDTTWTSSVLYVIYVVVNMFNGMVVLNRRVELTQEIDQFGSDIHDLEAYLNKKIEASQSQLPSSVDDDQLVEQKEEL</sequence>
<name>A0A9J6A6D8_SOLCO</name>
<evidence type="ECO:0000313" key="2">
    <source>
        <dbReference type="EMBL" id="KAG5619851.1"/>
    </source>
</evidence>
<dbReference type="AlphaFoldDB" id="A0A9J6A6D8"/>
<keyword evidence="1" id="KW-0812">Transmembrane</keyword>
<accession>A0A9J6A6D8</accession>
<dbReference type="Proteomes" id="UP000824120">
    <property type="component" value="Chromosome 2"/>
</dbReference>
<keyword evidence="3" id="KW-1185">Reference proteome</keyword>
<feature type="transmembrane region" description="Helical" evidence="1">
    <location>
        <begin position="15"/>
        <end position="42"/>
    </location>
</feature>
<evidence type="ECO:0000256" key="1">
    <source>
        <dbReference type="SAM" id="Phobius"/>
    </source>
</evidence>
<evidence type="ECO:0000313" key="3">
    <source>
        <dbReference type="Proteomes" id="UP000824120"/>
    </source>
</evidence>
<dbReference type="EMBL" id="JACXVP010000002">
    <property type="protein sequence ID" value="KAG5619851.1"/>
    <property type="molecule type" value="Genomic_DNA"/>
</dbReference>
<proteinExistence type="predicted"/>
<gene>
    <name evidence="2" type="ORF">H5410_005069</name>
</gene>
<protein>
    <submittedName>
        <fullName evidence="2">Uncharacterized protein</fullName>
    </submittedName>
</protein>
<keyword evidence="1" id="KW-1133">Transmembrane helix</keyword>
<organism evidence="2 3">
    <name type="scientific">Solanum commersonii</name>
    <name type="common">Commerson's wild potato</name>
    <name type="synonym">Commerson's nightshade</name>
    <dbReference type="NCBI Taxonomy" id="4109"/>
    <lineage>
        <taxon>Eukaryota</taxon>
        <taxon>Viridiplantae</taxon>
        <taxon>Streptophyta</taxon>
        <taxon>Embryophyta</taxon>
        <taxon>Tracheophyta</taxon>
        <taxon>Spermatophyta</taxon>
        <taxon>Magnoliopsida</taxon>
        <taxon>eudicotyledons</taxon>
        <taxon>Gunneridae</taxon>
        <taxon>Pentapetalae</taxon>
        <taxon>asterids</taxon>
        <taxon>lamiids</taxon>
        <taxon>Solanales</taxon>
        <taxon>Solanaceae</taxon>
        <taxon>Solanoideae</taxon>
        <taxon>Solaneae</taxon>
        <taxon>Solanum</taxon>
    </lineage>
</organism>
<reference evidence="2 3" key="1">
    <citation type="submission" date="2020-09" db="EMBL/GenBank/DDBJ databases">
        <title>De no assembly of potato wild relative species, Solanum commersonii.</title>
        <authorList>
            <person name="Cho K."/>
        </authorList>
    </citation>
    <scope>NUCLEOTIDE SEQUENCE [LARGE SCALE GENOMIC DNA]</scope>
    <source>
        <strain evidence="2">LZ3.2</strain>
        <tissue evidence="2">Leaf</tissue>
    </source>
</reference>